<evidence type="ECO:0000313" key="2">
    <source>
        <dbReference type="EMBL" id="OIV91741.1"/>
    </source>
</evidence>
<dbReference type="NCBIfam" id="TIGR01615">
    <property type="entry name" value="A_thal_3542"/>
    <property type="match status" value="1"/>
</dbReference>
<feature type="compositionally biased region" description="Basic and acidic residues" evidence="1">
    <location>
        <begin position="81"/>
        <end position="93"/>
    </location>
</feature>
<protein>
    <submittedName>
        <fullName evidence="2">Uncharacterized protein</fullName>
    </submittedName>
</protein>
<dbReference type="InterPro" id="IPR006502">
    <property type="entry name" value="PDDEXK-like"/>
</dbReference>
<sequence length="324" mass="37049">MIMGLTSMSGRVTRFLSSYHREMVLDSVVEFGCVEEQPIDTTSVEFEFLDDGDMLGHSVSSDECHSNQVMELHDDAEDEGEKDHGGNSDENRTFWENQHQANIYRTSSLESRIRHSTKEALQNIQSSETVCGCNKMMAATTSCRNCLMREVSRRLQNSGYDSAICKTKWRTSPTIPAGEHSFLDVIDNTNSKKGVMRVIIELNFRAEFEMARGNEDYNLLVRRLPEVFVGNLERLSNLIKIMCMAAKRCMKERKMHMGPWRKHRYMQAKWLGPCDRNTSITQLSMGYSSQIMPMPKPKPKKASMLTIDLLEKLPNMHCTAVEVL</sequence>
<name>A0A4P1QPR0_LUPAN</name>
<evidence type="ECO:0000313" key="3">
    <source>
        <dbReference type="Proteomes" id="UP000188354"/>
    </source>
</evidence>
<dbReference type="EMBL" id="CM007379">
    <property type="protein sequence ID" value="OIV91741.1"/>
    <property type="molecule type" value="Genomic_DNA"/>
</dbReference>
<organism evidence="2 3">
    <name type="scientific">Lupinus angustifolius</name>
    <name type="common">Narrow-leaved blue lupine</name>
    <dbReference type="NCBI Taxonomy" id="3871"/>
    <lineage>
        <taxon>Eukaryota</taxon>
        <taxon>Viridiplantae</taxon>
        <taxon>Streptophyta</taxon>
        <taxon>Embryophyta</taxon>
        <taxon>Tracheophyta</taxon>
        <taxon>Spermatophyta</taxon>
        <taxon>Magnoliopsida</taxon>
        <taxon>eudicotyledons</taxon>
        <taxon>Gunneridae</taxon>
        <taxon>Pentapetalae</taxon>
        <taxon>rosids</taxon>
        <taxon>fabids</taxon>
        <taxon>Fabales</taxon>
        <taxon>Fabaceae</taxon>
        <taxon>Papilionoideae</taxon>
        <taxon>50 kb inversion clade</taxon>
        <taxon>genistoids sensu lato</taxon>
        <taxon>core genistoids</taxon>
        <taxon>Genisteae</taxon>
        <taxon>Lupinus</taxon>
    </lineage>
</organism>
<reference evidence="2 3" key="1">
    <citation type="journal article" date="2017" name="Plant Biotechnol. J.">
        <title>A comprehensive draft genome sequence for lupin (Lupinus angustifolius), an emerging health food: insights into plant-microbe interactions and legume evolution.</title>
        <authorList>
            <person name="Hane J.K."/>
            <person name="Ming Y."/>
            <person name="Kamphuis L.G."/>
            <person name="Nelson M.N."/>
            <person name="Garg G."/>
            <person name="Atkins C.A."/>
            <person name="Bayer P.E."/>
            <person name="Bravo A."/>
            <person name="Bringans S."/>
            <person name="Cannon S."/>
            <person name="Edwards D."/>
            <person name="Foley R."/>
            <person name="Gao L.L."/>
            <person name="Harrison M.J."/>
            <person name="Huang W."/>
            <person name="Hurgobin B."/>
            <person name="Li S."/>
            <person name="Liu C.W."/>
            <person name="McGrath A."/>
            <person name="Morahan G."/>
            <person name="Murray J."/>
            <person name="Weller J."/>
            <person name="Jian J."/>
            <person name="Singh K.B."/>
        </authorList>
    </citation>
    <scope>NUCLEOTIDE SEQUENCE [LARGE SCALE GENOMIC DNA]</scope>
    <source>
        <strain evidence="3">cv. Tanjil</strain>
        <tissue evidence="2">Whole plant</tissue>
    </source>
</reference>
<dbReference type="PANTHER" id="PTHR31579:SF2">
    <property type="entry name" value="DUF506 FAMILY PROTEIN"/>
    <property type="match status" value="1"/>
</dbReference>
<dbReference type="AlphaFoldDB" id="A0A4P1QPR0"/>
<feature type="region of interest" description="Disordered" evidence="1">
    <location>
        <begin position="74"/>
        <end position="96"/>
    </location>
</feature>
<proteinExistence type="predicted"/>
<dbReference type="Proteomes" id="UP000188354">
    <property type="component" value="Chromosome LG19"/>
</dbReference>
<gene>
    <name evidence="2" type="ORF">TanjilG_26594</name>
</gene>
<accession>A0A4P1QPR0</accession>
<dbReference type="PANTHER" id="PTHR31579">
    <property type="entry name" value="OS03G0796600 PROTEIN"/>
    <property type="match status" value="1"/>
</dbReference>
<keyword evidence="3" id="KW-1185">Reference proteome</keyword>
<dbReference type="Gramene" id="OIV91741">
    <property type="protein sequence ID" value="OIV91741"/>
    <property type="gene ID" value="TanjilG_26594"/>
</dbReference>
<dbReference type="Pfam" id="PF04720">
    <property type="entry name" value="PDDEXK_6"/>
    <property type="match status" value="1"/>
</dbReference>
<evidence type="ECO:0000256" key="1">
    <source>
        <dbReference type="SAM" id="MobiDB-lite"/>
    </source>
</evidence>